<name>A0A139I794_9PEZI</name>
<evidence type="ECO:0000313" key="2">
    <source>
        <dbReference type="Proteomes" id="UP000073492"/>
    </source>
</evidence>
<protein>
    <submittedName>
        <fullName evidence="1">Uncharacterized protein</fullName>
    </submittedName>
</protein>
<keyword evidence="2" id="KW-1185">Reference proteome</keyword>
<evidence type="ECO:0000313" key="1">
    <source>
        <dbReference type="EMBL" id="KXT10578.1"/>
    </source>
</evidence>
<sequence>MNAEQSIDHRTRLVNTLFGLCLDVVLDYLGKFHFANLSRSGSRPSVQAKIAETDDHFGSERWSKIALRVVLQLTQVCLLVFGFDDDRNRHLTCHVIWRSNDLDLENGRVPAQIVFDTGWRYILTTSYDHVFVSARDSHSTIVVHDGLVSRHDPASAMLIDVEVVLGDSGVHVVRYDLRSTIMQLAILASGYDLPRAWFADLDTSVAHGSARHDFSVAKD</sequence>
<proteinExistence type="predicted"/>
<reference evidence="1 2" key="1">
    <citation type="submission" date="2015-07" db="EMBL/GenBank/DDBJ databases">
        <title>Comparative genomics of the Sigatoka disease complex on banana suggests a link between parallel evolutionary changes in Pseudocercospora fijiensis and Pseudocercospora eumusae and increased virulence on the banana host.</title>
        <authorList>
            <person name="Chang T.-C."/>
            <person name="Salvucci A."/>
            <person name="Crous P.W."/>
            <person name="Stergiopoulos I."/>
        </authorList>
    </citation>
    <scope>NUCLEOTIDE SEQUENCE [LARGE SCALE GENOMIC DNA]</scope>
    <source>
        <strain evidence="1 2">CBS 116634</strain>
    </source>
</reference>
<accession>A0A139I794</accession>
<dbReference type="EMBL" id="LFZO01000251">
    <property type="protein sequence ID" value="KXT10578.1"/>
    <property type="molecule type" value="Genomic_DNA"/>
</dbReference>
<gene>
    <name evidence="1" type="ORF">AC579_9170</name>
</gene>
<organism evidence="1 2">
    <name type="scientific">Pseudocercospora musae</name>
    <dbReference type="NCBI Taxonomy" id="113226"/>
    <lineage>
        <taxon>Eukaryota</taxon>
        <taxon>Fungi</taxon>
        <taxon>Dikarya</taxon>
        <taxon>Ascomycota</taxon>
        <taxon>Pezizomycotina</taxon>
        <taxon>Dothideomycetes</taxon>
        <taxon>Dothideomycetidae</taxon>
        <taxon>Mycosphaerellales</taxon>
        <taxon>Mycosphaerellaceae</taxon>
        <taxon>Pseudocercospora</taxon>
    </lineage>
</organism>
<comment type="caution">
    <text evidence="1">The sequence shown here is derived from an EMBL/GenBank/DDBJ whole genome shotgun (WGS) entry which is preliminary data.</text>
</comment>
<dbReference type="Proteomes" id="UP000073492">
    <property type="component" value="Unassembled WGS sequence"/>
</dbReference>
<dbReference type="AlphaFoldDB" id="A0A139I794"/>